<evidence type="ECO:0000313" key="10">
    <source>
        <dbReference type="Proteomes" id="UP000198553"/>
    </source>
</evidence>
<feature type="transmembrane region" description="Helical" evidence="7">
    <location>
        <begin position="62"/>
        <end position="82"/>
    </location>
</feature>
<keyword evidence="3" id="KW-1003">Cell membrane</keyword>
<dbReference type="AlphaFoldDB" id="A0A1H8KT18"/>
<evidence type="ECO:0000256" key="3">
    <source>
        <dbReference type="ARBA" id="ARBA00022475"/>
    </source>
</evidence>
<evidence type="ECO:0000256" key="6">
    <source>
        <dbReference type="ARBA" id="ARBA00023136"/>
    </source>
</evidence>
<feature type="transmembrane region" description="Helical" evidence="7">
    <location>
        <begin position="36"/>
        <end position="56"/>
    </location>
</feature>
<sequence>MDILIDSIKVIGRIVTVLPLMLLIGLYMGKRSIGELPVFDVLVILVLGTVVGADIADPKIEHIPTFVAVIAIGLLHRFITFLKIKNRRIGHLLTFEPTVVIYKGEFLSGAMKKINYSIDNVLQMLREKDVFQLSDVELGIIEASGRLSVSLKPDNQPVTTGDLKIHTSESEYEIPLILDGQIELKALKSLNKSEDWLHNEITANQVKDPTTVFYASFNPINGKWHITKKHQEEKHPPPIFH</sequence>
<keyword evidence="10" id="KW-1185">Reference proteome</keyword>
<evidence type="ECO:0000256" key="2">
    <source>
        <dbReference type="ARBA" id="ARBA00006448"/>
    </source>
</evidence>
<proteinExistence type="inferred from homology"/>
<comment type="subcellular location">
    <subcellularLocation>
        <location evidence="1">Cell membrane</location>
        <topology evidence="1">Multi-pass membrane protein</topology>
    </subcellularLocation>
</comment>
<dbReference type="GO" id="GO:0005886">
    <property type="term" value="C:plasma membrane"/>
    <property type="evidence" value="ECO:0007669"/>
    <property type="project" value="UniProtKB-SubCell"/>
</dbReference>
<name>A0A1H8KT18_9BACI</name>
<evidence type="ECO:0000256" key="7">
    <source>
        <dbReference type="SAM" id="Phobius"/>
    </source>
</evidence>
<protein>
    <submittedName>
        <fullName evidence="9">Uncharacterized membrane protein YcaP, DUF421 family</fullName>
    </submittedName>
</protein>
<dbReference type="Proteomes" id="UP000198553">
    <property type="component" value="Unassembled WGS sequence"/>
</dbReference>
<feature type="transmembrane region" description="Helical" evidence="7">
    <location>
        <begin position="12"/>
        <end position="29"/>
    </location>
</feature>
<dbReference type="PANTHER" id="PTHR34582:SF6">
    <property type="entry name" value="UPF0702 TRANSMEMBRANE PROTEIN YCAP"/>
    <property type="match status" value="1"/>
</dbReference>
<evidence type="ECO:0000256" key="1">
    <source>
        <dbReference type="ARBA" id="ARBA00004651"/>
    </source>
</evidence>
<evidence type="ECO:0000256" key="5">
    <source>
        <dbReference type="ARBA" id="ARBA00022989"/>
    </source>
</evidence>
<dbReference type="EMBL" id="FOBW01000031">
    <property type="protein sequence ID" value="SEN95558.1"/>
    <property type="molecule type" value="Genomic_DNA"/>
</dbReference>
<dbReference type="STRING" id="930146.SAMN05192533_1312"/>
<dbReference type="PANTHER" id="PTHR34582">
    <property type="entry name" value="UPF0702 TRANSMEMBRANE PROTEIN YCAP"/>
    <property type="match status" value="1"/>
</dbReference>
<evidence type="ECO:0000259" key="8">
    <source>
        <dbReference type="Pfam" id="PF04239"/>
    </source>
</evidence>
<comment type="similarity">
    <text evidence="2">Belongs to the UPF0702 family.</text>
</comment>
<evidence type="ECO:0000313" key="9">
    <source>
        <dbReference type="EMBL" id="SEN95558.1"/>
    </source>
</evidence>
<keyword evidence="5 7" id="KW-1133">Transmembrane helix</keyword>
<dbReference type="Pfam" id="PF04239">
    <property type="entry name" value="DUF421"/>
    <property type="match status" value="1"/>
</dbReference>
<dbReference type="InterPro" id="IPR007353">
    <property type="entry name" value="DUF421"/>
</dbReference>
<evidence type="ECO:0000256" key="4">
    <source>
        <dbReference type="ARBA" id="ARBA00022692"/>
    </source>
</evidence>
<accession>A0A1H8KT18</accession>
<dbReference type="Gene3D" id="3.30.240.20">
    <property type="entry name" value="bsu07140 like domains"/>
    <property type="match status" value="2"/>
</dbReference>
<keyword evidence="6 7" id="KW-0472">Membrane</keyword>
<dbReference type="RefSeq" id="WP_244532698.1">
    <property type="nucleotide sequence ID" value="NZ_FOBW01000031.1"/>
</dbReference>
<organism evidence="9 10">
    <name type="scientific">Mesobacillus persicus</name>
    <dbReference type="NCBI Taxonomy" id="930146"/>
    <lineage>
        <taxon>Bacteria</taxon>
        <taxon>Bacillati</taxon>
        <taxon>Bacillota</taxon>
        <taxon>Bacilli</taxon>
        <taxon>Bacillales</taxon>
        <taxon>Bacillaceae</taxon>
        <taxon>Mesobacillus</taxon>
    </lineage>
</organism>
<reference evidence="10" key="1">
    <citation type="submission" date="2016-10" db="EMBL/GenBank/DDBJ databases">
        <authorList>
            <person name="Varghese N."/>
            <person name="Submissions S."/>
        </authorList>
    </citation>
    <scope>NUCLEOTIDE SEQUENCE [LARGE SCALE GENOMIC DNA]</scope>
    <source>
        <strain evidence="10">B48,IBRC-M 10115,DSM 25386,CECT 8001</strain>
    </source>
</reference>
<feature type="domain" description="YetF C-terminal" evidence="8">
    <location>
        <begin position="85"/>
        <end position="217"/>
    </location>
</feature>
<dbReference type="InterPro" id="IPR023090">
    <property type="entry name" value="UPF0702_alpha/beta_dom_sf"/>
</dbReference>
<gene>
    <name evidence="9" type="ORF">SAMN05192533_1312</name>
</gene>
<keyword evidence="4 7" id="KW-0812">Transmembrane</keyword>